<feature type="transmembrane region" description="Helical" evidence="6">
    <location>
        <begin position="80"/>
        <end position="100"/>
    </location>
</feature>
<feature type="compositionally biased region" description="Basic and acidic residues" evidence="5">
    <location>
        <begin position="1"/>
        <end position="15"/>
    </location>
</feature>
<dbReference type="InterPro" id="IPR004752">
    <property type="entry name" value="AmpG_permease/AT-1"/>
</dbReference>
<evidence type="ECO:0000256" key="3">
    <source>
        <dbReference type="ARBA" id="ARBA00022989"/>
    </source>
</evidence>
<dbReference type="Gene3D" id="1.20.1250.20">
    <property type="entry name" value="MFS general substrate transporter like domains"/>
    <property type="match status" value="1"/>
</dbReference>
<dbReference type="Pfam" id="PF13000">
    <property type="entry name" value="Acatn"/>
    <property type="match status" value="3"/>
</dbReference>
<dbReference type="GO" id="GO:0008521">
    <property type="term" value="F:acetyl-CoA transmembrane transporter activity"/>
    <property type="evidence" value="ECO:0007669"/>
    <property type="project" value="InterPro"/>
</dbReference>
<comment type="caution">
    <text evidence="7">The sequence shown here is derived from an EMBL/GenBank/DDBJ whole genome shotgun (WGS) entry which is preliminary data.</text>
</comment>
<comment type="subcellular location">
    <subcellularLocation>
        <location evidence="1">Membrane</location>
        <topology evidence="1">Multi-pass membrane protein</topology>
    </subcellularLocation>
</comment>
<evidence type="ECO:0000256" key="5">
    <source>
        <dbReference type="SAM" id="MobiDB-lite"/>
    </source>
</evidence>
<feature type="transmembrane region" description="Helical" evidence="6">
    <location>
        <begin position="384"/>
        <end position="406"/>
    </location>
</feature>
<dbReference type="OrthoDB" id="6415790at2759"/>
<feature type="transmembrane region" description="Helical" evidence="6">
    <location>
        <begin position="519"/>
        <end position="538"/>
    </location>
</feature>
<dbReference type="Proteomes" id="UP001149813">
    <property type="component" value="Unassembled WGS sequence"/>
</dbReference>
<feature type="transmembrane region" description="Helical" evidence="6">
    <location>
        <begin position="353"/>
        <end position="372"/>
    </location>
</feature>
<keyword evidence="3 6" id="KW-1133">Transmembrane helix</keyword>
<dbReference type="PANTHER" id="PTHR12778:SF9">
    <property type="entry name" value="ACETYL-COENZYME A TRANSPORTER 1"/>
    <property type="match status" value="1"/>
</dbReference>
<dbReference type="EMBL" id="JANBOJ010000056">
    <property type="protein sequence ID" value="KAJ1723707.1"/>
    <property type="molecule type" value="Genomic_DNA"/>
</dbReference>
<feature type="transmembrane region" description="Helical" evidence="6">
    <location>
        <begin position="262"/>
        <end position="282"/>
    </location>
</feature>
<feature type="transmembrane region" description="Helical" evidence="6">
    <location>
        <begin position="186"/>
        <end position="211"/>
    </location>
</feature>
<feature type="transmembrane region" description="Helical" evidence="6">
    <location>
        <begin position="317"/>
        <end position="333"/>
    </location>
</feature>
<evidence type="ECO:0000256" key="4">
    <source>
        <dbReference type="ARBA" id="ARBA00023136"/>
    </source>
</evidence>
<evidence type="ECO:0000256" key="2">
    <source>
        <dbReference type="ARBA" id="ARBA00022692"/>
    </source>
</evidence>
<feature type="region of interest" description="Disordered" evidence="5">
    <location>
        <begin position="1"/>
        <end position="25"/>
    </location>
</feature>
<dbReference type="GO" id="GO:0035348">
    <property type="term" value="P:acetyl-CoA transmembrane transport"/>
    <property type="evidence" value="ECO:0007669"/>
    <property type="project" value="InterPro"/>
</dbReference>
<keyword evidence="4 6" id="KW-0472">Membrane</keyword>
<dbReference type="InterPro" id="IPR024371">
    <property type="entry name" value="AcetylCoA_trans_1-like"/>
</dbReference>
<dbReference type="FunFam" id="1.20.1250.20:FF:000289">
    <property type="entry name" value="Acetyl-coenzyme A transporter 1"/>
    <property type="match status" value="1"/>
</dbReference>
<feature type="transmembrane region" description="Helical" evidence="6">
    <location>
        <begin position="412"/>
        <end position="440"/>
    </location>
</feature>
<proteinExistence type="predicted"/>
<protein>
    <recommendedName>
        <fullName evidence="9">MFS general substrate transporter</fullName>
    </recommendedName>
</protein>
<dbReference type="InterPro" id="IPR036259">
    <property type="entry name" value="MFS_trans_sf"/>
</dbReference>
<sequence length="561" mass="63630">MVEKPRRRGRDDGDASHSPSGYSSDFEITIGNVRERSPRRRQVFEIEDPATYTLDTRRGGGVGGGGLVNKWKALYANKDFGNIVLLIALYWLQGIPLGLAHGSIPFLLKEKLSYAQVGLFSLAGYPYSLKLFWSPIVDSLYDRKFGRRKSWIVPIQFVLAIVFWWMGSHIDSLIRNPADNIYEITYLFLAIVFLSATQDIAVDGWALTLLSKENLSYASTCQTVGINCGFFLSFTVFLALNSSEFSNKYIFSTPRDEGFLQLGSYMAFWSLIYVLVTMYLILFKVETQPTDRGDEQEAEYGLVETYKTIWRICKLPHMKLFIIVLFFAKIGFIPNDSITKLKLIEHGLHKEDMALAVLIDFPVQIFFGYYAARWSQGESKMKPWRVAFILRLVCAALSMGTVHYFPQTGLTNWYFCIVILTKVTSSMASTVQFVGLSAFITQIADPVIGGTYMTLLNTLSNFGGTWPVFFIMRAVDYFTSATCEFPEGSELLAYSCSAQEDRNRCAKDGGACNVVWDGYYVMSTVCILAAMAMYYSFIRPTVLKLERLPDHTWRVSKDYTR</sequence>
<evidence type="ECO:0000256" key="1">
    <source>
        <dbReference type="ARBA" id="ARBA00004141"/>
    </source>
</evidence>
<dbReference type="AlphaFoldDB" id="A0A9W7Y4H7"/>
<reference evidence="7" key="1">
    <citation type="submission" date="2022-07" db="EMBL/GenBank/DDBJ databases">
        <title>Phylogenomic reconstructions and comparative analyses of Kickxellomycotina fungi.</title>
        <authorList>
            <person name="Reynolds N.K."/>
            <person name="Stajich J.E."/>
            <person name="Barry K."/>
            <person name="Grigoriev I.V."/>
            <person name="Crous P."/>
            <person name="Smith M.E."/>
        </authorList>
    </citation>
    <scope>NUCLEOTIDE SEQUENCE</scope>
    <source>
        <strain evidence="7">NBRC 32514</strain>
    </source>
</reference>
<name>A0A9W7Y4H7_9FUNG</name>
<keyword evidence="8" id="KW-1185">Reference proteome</keyword>
<evidence type="ECO:0000256" key="6">
    <source>
        <dbReference type="SAM" id="Phobius"/>
    </source>
</evidence>
<dbReference type="PANTHER" id="PTHR12778">
    <property type="entry name" value="SOLUTE CARRIER FAMILY 33 ACETYL-COA TRANSPORTER -RELATED"/>
    <property type="match status" value="1"/>
</dbReference>
<feature type="transmembrane region" description="Helical" evidence="6">
    <location>
        <begin position="452"/>
        <end position="472"/>
    </location>
</feature>
<organism evidence="7 8">
    <name type="scientific">Coemansia erecta</name>
    <dbReference type="NCBI Taxonomy" id="147472"/>
    <lineage>
        <taxon>Eukaryota</taxon>
        <taxon>Fungi</taxon>
        <taxon>Fungi incertae sedis</taxon>
        <taxon>Zoopagomycota</taxon>
        <taxon>Kickxellomycotina</taxon>
        <taxon>Kickxellomycetes</taxon>
        <taxon>Kickxellales</taxon>
        <taxon>Kickxellaceae</taxon>
        <taxon>Coemansia</taxon>
    </lineage>
</organism>
<dbReference type="GO" id="GO:0016020">
    <property type="term" value="C:membrane"/>
    <property type="evidence" value="ECO:0007669"/>
    <property type="project" value="UniProtKB-SubCell"/>
</dbReference>
<evidence type="ECO:0000313" key="7">
    <source>
        <dbReference type="EMBL" id="KAJ1723707.1"/>
    </source>
</evidence>
<evidence type="ECO:0008006" key="9">
    <source>
        <dbReference type="Google" id="ProtNLM"/>
    </source>
</evidence>
<keyword evidence="2 6" id="KW-0812">Transmembrane</keyword>
<feature type="transmembrane region" description="Helical" evidence="6">
    <location>
        <begin position="223"/>
        <end position="242"/>
    </location>
</feature>
<dbReference type="SUPFAM" id="SSF103473">
    <property type="entry name" value="MFS general substrate transporter"/>
    <property type="match status" value="1"/>
</dbReference>
<evidence type="ECO:0000313" key="8">
    <source>
        <dbReference type="Proteomes" id="UP001149813"/>
    </source>
</evidence>
<gene>
    <name evidence="7" type="ORF">LPJ53_001988</name>
</gene>
<feature type="transmembrane region" description="Helical" evidence="6">
    <location>
        <begin position="150"/>
        <end position="166"/>
    </location>
</feature>
<accession>A0A9W7Y4H7</accession>
<feature type="transmembrane region" description="Helical" evidence="6">
    <location>
        <begin position="112"/>
        <end position="129"/>
    </location>
</feature>